<evidence type="ECO:0000256" key="3">
    <source>
        <dbReference type="ARBA" id="ARBA00005084"/>
    </source>
</evidence>
<dbReference type="InterPro" id="IPR023074">
    <property type="entry name" value="HMG_CoA_Rdtase_cat_sf"/>
</dbReference>
<evidence type="ECO:0000256" key="4">
    <source>
        <dbReference type="ARBA" id="ARBA00007661"/>
    </source>
</evidence>
<dbReference type="AlphaFoldDB" id="A0A1S3VKE0"/>
<dbReference type="GO" id="GO:0008299">
    <property type="term" value="P:isoprenoid biosynthetic process"/>
    <property type="evidence" value="ECO:0007669"/>
    <property type="project" value="UniProtKB-KW"/>
</dbReference>
<protein>
    <recommendedName>
        <fullName evidence="13">3-hydroxy-3-methylglutaryl coenzyme A reductase</fullName>
        <shortName evidence="13">HMG-CoA reductase</shortName>
        <ecNumber evidence="13">1.1.1.34</ecNumber>
    </recommendedName>
</protein>
<gene>
    <name evidence="15" type="primary">LOC106775852</name>
</gene>
<keyword evidence="5 13" id="KW-0812">Transmembrane</keyword>
<dbReference type="SUPFAM" id="SSF55035">
    <property type="entry name" value="NAD-binding domain of HMG-CoA reductase"/>
    <property type="match status" value="1"/>
</dbReference>
<dbReference type="GO" id="GO:0004420">
    <property type="term" value="F:hydroxymethylglutaryl-CoA reductase (NADPH) activity"/>
    <property type="evidence" value="ECO:0007669"/>
    <property type="project" value="UniProtKB-EC"/>
</dbReference>
<dbReference type="SUPFAM" id="SSF56542">
    <property type="entry name" value="Substrate-binding domain of HMG-CoA reductase"/>
    <property type="match status" value="1"/>
</dbReference>
<feature type="transmembrane region" description="Helical" evidence="13">
    <location>
        <begin position="20"/>
        <end position="43"/>
    </location>
</feature>
<dbReference type="PROSITE" id="PS50065">
    <property type="entry name" value="HMG_COA_REDUCTASE_4"/>
    <property type="match status" value="1"/>
</dbReference>
<evidence type="ECO:0000256" key="10">
    <source>
        <dbReference type="ARBA" id="ARBA00023136"/>
    </source>
</evidence>
<dbReference type="GO" id="GO:0005789">
    <property type="term" value="C:endoplasmic reticulum membrane"/>
    <property type="evidence" value="ECO:0007669"/>
    <property type="project" value="UniProtKB-SubCell"/>
</dbReference>
<dbReference type="GO" id="GO:0016126">
    <property type="term" value="P:sterol biosynthetic process"/>
    <property type="evidence" value="ECO:0007669"/>
    <property type="project" value="UniProtKB-ARBA"/>
</dbReference>
<dbReference type="EC" id="1.1.1.34" evidence="13"/>
<comment type="catalytic activity">
    <reaction evidence="13">
        <text>(R)-mevalonate + 2 NADP(+) + CoA = (3S)-3-hydroxy-3-methylglutaryl-CoA + 2 NADPH + 2 H(+)</text>
        <dbReference type="Rhea" id="RHEA:15989"/>
        <dbReference type="ChEBI" id="CHEBI:15378"/>
        <dbReference type="ChEBI" id="CHEBI:36464"/>
        <dbReference type="ChEBI" id="CHEBI:43074"/>
        <dbReference type="ChEBI" id="CHEBI:57287"/>
        <dbReference type="ChEBI" id="CHEBI:57783"/>
        <dbReference type="ChEBI" id="CHEBI:58349"/>
        <dbReference type="EC" id="1.1.1.34"/>
    </reaction>
</comment>
<dbReference type="PANTHER" id="PTHR10572:SF24">
    <property type="entry name" value="3-HYDROXY-3-METHYLGLUTARYL-COENZYME A REDUCTASE"/>
    <property type="match status" value="1"/>
</dbReference>
<dbReference type="CDD" id="cd00643">
    <property type="entry name" value="HMG-CoA_reductase_classI"/>
    <property type="match status" value="1"/>
</dbReference>
<dbReference type="InterPro" id="IPR023076">
    <property type="entry name" value="HMG_CoA_Rdtase_CS"/>
</dbReference>
<keyword evidence="7 13" id="KW-0521">NADP</keyword>
<dbReference type="InterPro" id="IPR009029">
    <property type="entry name" value="HMG_CoA_Rdtase_sub-bd_dom_sf"/>
</dbReference>
<comment type="similarity">
    <text evidence="4 13">Belongs to the HMG-CoA reductase family.</text>
</comment>
<evidence type="ECO:0000313" key="14">
    <source>
        <dbReference type="Proteomes" id="UP000087766"/>
    </source>
</evidence>
<dbReference type="RefSeq" id="XP_014518559.1">
    <property type="nucleotide sequence ID" value="XM_014663073.2"/>
</dbReference>
<evidence type="ECO:0000256" key="6">
    <source>
        <dbReference type="ARBA" id="ARBA00022824"/>
    </source>
</evidence>
<dbReference type="InterPro" id="IPR004554">
    <property type="entry name" value="HMG_CoA_Rdtase_eu_arc"/>
</dbReference>
<dbReference type="InterPro" id="IPR023282">
    <property type="entry name" value="HMG_CoA_Rdtase_N"/>
</dbReference>
<dbReference type="PRINTS" id="PR00071">
    <property type="entry name" value="HMGCOARDTASE"/>
</dbReference>
<dbReference type="PROSITE" id="PS01192">
    <property type="entry name" value="HMG_COA_REDUCTASE_3"/>
    <property type="match status" value="1"/>
</dbReference>
<dbReference type="FunFam" id="1.10.3270.10:FF:000002">
    <property type="entry name" value="3-hydroxy-3-methylglutaryl coenzyme A reductase"/>
    <property type="match status" value="1"/>
</dbReference>
<dbReference type="KEGG" id="vra:106775852"/>
<proteinExistence type="inferred from homology"/>
<feature type="transmembrane region" description="Helical" evidence="13">
    <location>
        <begin position="64"/>
        <end position="86"/>
    </location>
</feature>
<dbReference type="NCBIfam" id="TIGR00533">
    <property type="entry name" value="HMG_CoA_R_NADP"/>
    <property type="match status" value="1"/>
</dbReference>
<comment type="subcellular location">
    <subcellularLocation>
        <location evidence="2 13">Endoplasmic reticulum membrane</location>
        <topology evidence="2 13">Multi-pass membrane protein</topology>
    </subcellularLocation>
    <subcellularLocation>
        <location evidence="1">Plastid membrane</location>
        <topology evidence="1">Multi-pass membrane protein</topology>
    </subcellularLocation>
</comment>
<dbReference type="Gene3D" id="3.90.770.10">
    <property type="entry name" value="3-hydroxy-3-methylglutaryl-coenzyme A Reductase, Chain A, domain 2"/>
    <property type="match status" value="1"/>
</dbReference>
<evidence type="ECO:0000256" key="13">
    <source>
        <dbReference type="RuleBase" id="RU361219"/>
    </source>
</evidence>
<dbReference type="PROSITE" id="PS00066">
    <property type="entry name" value="HMG_COA_REDUCTASE_1"/>
    <property type="match status" value="1"/>
</dbReference>
<dbReference type="Pfam" id="PF00368">
    <property type="entry name" value="HMG-CoA_red"/>
    <property type="match status" value="1"/>
</dbReference>
<evidence type="ECO:0000256" key="12">
    <source>
        <dbReference type="ARBA" id="ARBA00023229"/>
    </source>
</evidence>
<keyword evidence="9 13" id="KW-0560">Oxidoreductase</keyword>
<dbReference type="Gene3D" id="1.10.3270.10">
    <property type="entry name" value="HMGR, N-terminal domain"/>
    <property type="match status" value="1"/>
</dbReference>
<keyword evidence="6 13" id="KW-0256">Endoplasmic reticulum</keyword>
<evidence type="ECO:0000256" key="8">
    <source>
        <dbReference type="ARBA" id="ARBA00022989"/>
    </source>
</evidence>
<sequence>MDLRRRSSSSSAAAKASDALPLPLHLTNAFFFTLFFSVAYYLLNRWRDKIRSSSPLHMLSLSDIAAVFALLASVIYLLGFFGIHFVQSFVARPADDDVEPSECSSLDKVDGQENNVITADSVTKGTAQPSPLLCTEPVKLVACGVDNGIMVDSVMKGKRVIQPSFQNVKPVLKEFASSVDRVYHDEDDVVIDSVVNGLVPSYSLESRLGDCRRAAAIRREALQRTTGRSLGGLPLEGFDYNAILGQCCEMPVGYVQVPVGVAGPLLLDGAEYTVPMATTEGCLVASTNRGCKAIYASGGATSVLLRDGMSRAPVVRFATANRAAELKFFLEDPLNFDTLAVVFNKSSRFGRLQSIKCSIAGRNVYLRFTCSTGDAMGMNMVSKGVQNVLDFLQSDFPDMDVIGISGNYCSDKKPAAVNWIEGRGKSVVCEATIKEHIVKKVLKTSVAALVELNMLKNLAGSAVAGALGGYNAHASNIVSAIFIATGQDPAQNVESSHCITMMEAVNDGRDLHVSVTMPSIEVGTVGGGTQLPSQSACLNLLGLKGASKDSPGSNSRVLATIVAGSVLAGELSLMSAIAAGQLVKSHMKYNRSSRDMSRVSS</sequence>
<evidence type="ECO:0000256" key="1">
    <source>
        <dbReference type="ARBA" id="ARBA00004446"/>
    </source>
</evidence>
<dbReference type="FunFam" id="3.90.770.10:FF:000001">
    <property type="entry name" value="3-hydroxy-3-methylglutaryl coenzyme A reductase"/>
    <property type="match status" value="1"/>
</dbReference>
<dbReference type="UniPathway" id="UPA00058">
    <property type="reaction ID" value="UER00103"/>
</dbReference>
<dbReference type="GO" id="GO:0015936">
    <property type="term" value="P:coenzyme A metabolic process"/>
    <property type="evidence" value="ECO:0007669"/>
    <property type="project" value="InterPro"/>
</dbReference>
<dbReference type="STRING" id="3916.A0A1S3VKE0"/>
<dbReference type="InterPro" id="IPR009023">
    <property type="entry name" value="HMG_CoA_Rdtase_NAD(P)-bd_sf"/>
</dbReference>
<keyword evidence="8 13" id="KW-1133">Transmembrane helix</keyword>
<dbReference type="OrthoDB" id="310654at2759"/>
<keyword evidence="14" id="KW-1185">Reference proteome</keyword>
<evidence type="ECO:0000256" key="7">
    <source>
        <dbReference type="ARBA" id="ARBA00022857"/>
    </source>
</evidence>
<comment type="pathway">
    <text evidence="3 13">Metabolic intermediate biosynthesis; (R)-mevalonate biosynthesis; (R)-mevalonate from acetyl-CoA: step 3/3.</text>
</comment>
<dbReference type="Gene3D" id="3.30.70.420">
    <property type="entry name" value="Hydroxymethylglutaryl-CoA reductase, class I/II, NAD/NADP-binding domain"/>
    <property type="match status" value="1"/>
</dbReference>
<evidence type="ECO:0000256" key="9">
    <source>
        <dbReference type="ARBA" id="ARBA00023002"/>
    </source>
</evidence>
<evidence type="ECO:0000313" key="15">
    <source>
        <dbReference type="RefSeq" id="XP_014518559.1"/>
    </source>
</evidence>
<keyword evidence="10 13" id="KW-0472">Membrane</keyword>
<evidence type="ECO:0000256" key="5">
    <source>
        <dbReference type="ARBA" id="ARBA00022692"/>
    </source>
</evidence>
<dbReference type="GO" id="GO:0005778">
    <property type="term" value="C:peroxisomal membrane"/>
    <property type="evidence" value="ECO:0007669"/>
    <property type="project" value="TreeGrafter"/>
</dbReference>
<name>A0A1S3VKE0_VIGRR</name>
<dbReference type="GeneID" id="106775852"/>
<evidence type="ECO:0000256" key="11">
    <source>
        <dbReference type="ARBA" id="ARBA00023180"/>
    </source>
</evidence>
<dbReference type="InterPro" id="IPR002202">
    <property type="entry name" value="HMG_CoA_Rdtase"/>
</dbReference>
<dbReference type="PROSITE" id="PS00318">
    <property type="entry name" value="HMG_COA_REDUCTASE_2"/>
    <property type="match status" value="1"/>
</dbReference>
<dbReference type="GO" id="GO:0042170">
    <property type="term" value="C:plastid membrane"/>
    <property type="evidence" value="ECO:0007669"/>
    <property type="project" value="UniProtKB-SubCell"/>
</dbReference>
<accession>A0A1S3VKE0</accession>
<dbReference type="FunFam" id="3.30.70.420:FF:000001">
    <property type="entry name" value="3-hydroxy-3-methylglutaryl coenzyme A reductase"/>
    <property type="match status" value="1"/>
</dbReference>
<reference evidence="14" key="1">
    <citation type="journal article" date="2014" name="Nat. Commun.">
        <title>Genome sequence of mungbean and insights into evolution within Vigna species.</title>
        <authorList>
            <person name="Kang Y.J."/>
            <person name="Kim S.K."/>
            <person name="Kim M.Y."/>
            <person name="Lestari P."/>
            <person name="Kim K.H."/>
            <person name="Ha B.K."/>
            <person name="Jun T.H."/>
            <person name="Hwang W.J."/>
            <person name="Lee T."/>
            <person name="Lee J."/>
            <person name="Shim S."/>
            <person name="Yoon M.Y."/>
            <person name="Jang Y.E."/>
            <person name="Han K.S."/>
            <person name="Taeprayoon P."/>
            <person name="Yoon N."/>
            <person name="Somta P."/>
            <person name="Tanya P."/>
            <person name="Kim K.S."/>
            <person name="Gwag J.G."/>
            <person name="Moon J.K."/>
            <person name="Lee Y.H."/>
            <person name="Park B.S."/>
            <person name="Bombarely A."/>
            <person name="Doyle J.J."/>
            <person name="Jackson S.A."/>
            <person name="Schafleitner R."/>
            <person name="Srinives P."/>
            <person name="Varshney R.K."/>
            <person name="Lee S.H."/>
        </authorList>
    </citation>
    <scope>NUCLEOTIDE SEQUENCE [LARGE SCALE GENOMIC DNA]</scope>
    <source>
        <strain evidence="14">cv. VC1973A</strain>
    </source>
</reference>
<dbReference type="Proteomes" id="UP000087766">
    <property type="component" value="Chromosome 10"/>
</dbReference>
<dbReference type="PANTHER" id="PTHR10572">
    <property type="entry name" value="3-HYDROXY-3-METHYLGLUTARYL-COENZYME A REDUCTASE"/>
    <property type="match status" value="1"/>
</dbReference>
<reference evidence="15" key="2">
    <citation type="submission" date="2025-08" db="UniProtKB">
        <authorList>
            <consortium name="RefSeq"/>
        </authorList>
    </citation>
    <scope>IDENTIFICATION</scope>
    <source>
        <tissue evidence="15">Leaf</tissue>
    </source>
</reference>
<organism evidence="14 15">
    <name type="scientific">Vigna radiata var. radiata</name>
    <name type="common">Mung bean</name>
    <name type="synonym">Phaseolus aureus</name>
    <dbReference type="NCBI Taxonomy" id="3916"/>
    <lineage>
        <taxon>Eukaryota</taxon>
        <taxon>Viridiplantae</taxon>
        <taxon>Streptophyta</taxon>
        <taxon>Embryophyta</taxon>
        <taxon>Tracheophyta</taxon>
        <taxon>Spermatophyta</taxon>
        <taxon>Magnoliopsida</taxon>
        <taxon>eudicotyledons</taxon>
        <taxon>Gunneridae</taxon>
        <taxon>Pentapetalae</taxon>
        <taxon>rosids</taxon>
        <taxon>fabids</taxon>
        <taxon>Fabales</taxon>
        <taxon>Fabaceae</taxon>
        <taxon>Papilionoideae</taxon>
        <taxon>50 kb inversion clade</taxon>
        <taxon>NPAAA clade</taxon>
        <taxon>indigoferoid/millettioid clade</taxon>
        <taxon>Phaseoleae</taxon>
        <taxon>Vigna</taxon>
    </lineage>
</organism>
<evidence type="ECO:0000256" key="2">
    <source>
        <dbReference type="ARBA" id="ARBA00004477"/>
    </source>
</evidence>
<keyword evidence="11" id="KW-0325">Glycoprotein</keyword>
<keyword evidence="12" id="KW-0414">Isoprene biosynthesis</keyword>